<evidence type="ECO:0000256" key="2">
    <source>
        <dbReference type="RuleBase" id="RU363034"/>
    </source>
</evidence>
<dbReference type="PROSITE" id="PS00135">
    <property type="entry name" value="TRYPSIN_SER"/>
    <property type="match status" value="1"/>
</dbReference>
<accession>A0A1B9R053</accession>
<dbReference type="EMBL" id="MAJZ01000397">
    <property type="protein sequence ID" value="OCH77082.1"/>
    <property type="molecule type" value="Genomic_DNA"/>
</dbReference>
<dbReference type="Pfam" id="PF00089">
    <property type="entry name" value="Trypsin"/>
    <property type="match status" value="1"/>
</dbReference>
<dbReference type="PROSITE" id="PS00134">
    <property type="entry name" value="TRYPSIN_HIS"/>
    <property type="match status" value="1"/>
</dbReference>
<reference evidence="6" key="1">
    <citation type="submission" date="2016-06" db="EMBL/GenBank/DDBJ databases">
        <authorList>
            <person name="Hehemann J.-H."/>
            <person name="Arevalo P."/>
            <person name="Datta M.S."/>
            <person name="Polz M.F."/>
        </authorList>
    </citation>
    <scope>NUCLEOTIDE SEQUENCE [LARGE SCALE GENOMIC DNA]</scope>
    <source>
        <strain evidence="6">9CSC122</strain>
    </source>
</reference>
<feature type="chain" id="PRO_5008634769" evidence="3">
    <location>
        <begin position="25"/>
        <end position="346"/>
    </location>
</feature>
<keyword evidence="2" id="KW-0720">Serine protease</keyword>
<name>A0A1B9R053_9VIBR</name>
<comment type="caution">
    <text evidence="5">The sequence shown here is derived from an EMBL/GenBank/DDBJ whole genome shotgun (WGS) entry which is preliminary data.</text>
</comment>
<organism evidence="5 6">
    <name type="scientific">Vibrio genomosp. F10</name>
    <dbReference type="NCBI Taxonomy" id="723171"/>
    <lineage>
        <taxon>Bacteria</taxon>
        <taxon>Pseudomonadati</taxon>
        <taxon>Pseudomonadota</taxon>
        <taxon>Gammaproteobacteria</taxon>
        <taxon>Vibrionales</taxon>
        <taxon>Vibrionaceae</taxon>
        <taxon>Vibrio</taxon>
    </lineage>
</organism>
<keyword evidence="1" id="KW-1015">Disulfide bond</keyword>
<dbReference type="InterPro" id="IPR001254">
    <property type="entry name" value="Trypsin_dom"/>
</dbReference>
<gene>
    <name evidence="5" type="ORF">A6E14_08325</name>
</gene>
<protein>
    <submittedName>
        <fullName evidence="5">GlyGly-CTERM sorting domain-containing protein</fullName>
    </submittedName>
</protein>
<evidence type="ECO:0000256" key="3">
    <source>
        <dbReference type="SAM" id="SignalP"/>
    </source>
</evidence>
<dbReference type="InterPro" id="IPR009003">
    <property type="entry name" value="Peptidase_S1_PA"/>
</dbReference>
<dbReference type="PRINTS" id="PR00722">
    <property type="entry name" value="CHYMOTRYPSIN"/>
</dbReference>
<dbReference type="NCBIfam" id="TIGR03501">
    <property type="entry name" value="GlyGly_CTERM"/>
    <property type="match status" value="1"/>
</dbReference>
<keyword evidence="6" id="KW-1185">Reference proteome</keyword>
<dbReference type="InterPro" id="IPR018114">
    <property type="entry name" value="TRYPSIN_HIS"/>
</dbReference>
<sequence>MDKNTIRIGSLVLSFALLNGQALASGLSTYIVNGNNADISNYPSFASLFYDNGSSYGNYCGATIINSQYVLTAAHCFYEDMDGILNFYVAYGLQDESDYLLGSVEKARVEKYYFPDNYSNFESDLWANDIAVLKLETALNVSDYSSLLNSSTNGSYSGSAIAIGHGQISTNVNGGNRLLETTLTQVNSSMCSGGLSDSQICFTGALNNGLKNSTCKGDSGGPLYWDNGGGYVQIGITSFGPDTCGDPNENYTAAFTEVYDYRNWINSVINGQEQPKYQITTTSGIRTVVRNFVPSSRATATTTSSDSSGGALGWFTLMFMPFLIGVRRKFNITLQPHAIFSNSKQY</sequence>
<evidence type="ECO:0000256" key="1">
    <source>
        <dbReference type="ARBA" id="ARBA00023157"/>
    </source>
</evidence>
<dbReference type="InterPro" id="IPR020008">
    <property type="entry name" value="GlyGly_CTERM"/>
</dbReference>
<proteinExistence type="predicted"/>
<keyword evidence="3" id="KW-0732">Signal</keyword>
<keyword evidence="2" id="KW-0645">Protease</keyword>
<feature type="domain" description="Peptidase S1" evidence="4">
    <location>
        <begin position="31"/>
        <end position="270"/>
    </location>
</feature>
<dbReference type="GO" id="GO:0006508">
    <property type="term" value="P:proteolysis"/>
    <property type="evidence" value="ECO:0007669"/>
    <property type="project" value="UniProtKB-KW"/>
</dbReference>
<dbReference type="RefSeq" id="WP_017040874.1">
    <property type="nucleotide sequence ID" value="NZ_JBNGCH010000397.1"/>
</dbReference>
<dbReference type="GO" id="GO:0004252">
    <property type="term" value="F:serine-type endopeptidase activity"/>
    <property type="evidence" value="ECO:0007669"/>
    <property type="project" value="InterPro"/>
</dbReference>
<dbReference type="InterPro" id="IPR033116">
    <property type="entry name" value="TRYPSIN_SER"/>
</dbReference>
<dbReference type="SMART" id="SM00020">
    <property type="entry name" value="Tryp_SPc"/>
    <property type="match status" value="1"/>
</dbReference>
<evidence type="ECO:0000313" key="5">
    <source>
        <dbReference type="EMBL" id="OCH77082.1"/>
    </source>
</evidence>
<dbReference type="AlphaFoldDB" id="A0A1B9R053"/>
<feature type="signal peptide" evidence="3">
    <location>
        <begin position="1"/>
        <end position="24"/>
    </location>
</feature>
<dbReference type="PANTHER" id="PTHR24256">
    <property type="entry name" value="TRYPTASE-RELATED"/>
    <property type="match status" value="1"/>
</dbReference>
<keyword evidence="2" id="KW-0378">Hydrolase</keyword>
<dbReference type="Proteomes" id="UP000093173">
    <property type="component" value="Unassembled WGS sequence"/>
</dbReference>
<dbReference type="CDD" id="cd00190">
    <property type="entry name" value="Tryp_SPc"/>
    <property type="match status" value="1"/>
</dbReference>
<evidence type="ECO:0000313" key="6">
    <source>
        <dbReference type="Proteomes" id="UP000093173"/>
    </source>
</evidence>
<dbReference type="SUPFAM" id="SSF50494">
    <property type="entry name" value="Trypsin-like serine proteases"/>
    <property type="match status" value="1"/>
</dbReference>
<dbReference type="PROSITE" id="PS50240">
    <property type="entry name" value="TRYPSIN_DOM"/>
    <property type="match status" value="1"/>
</dbReference>
<evidence type="ECO:0000259" key="4">
    <source>
        <dbReference type="PROSITE" id="PS50240"/>
    </source>
</evidence>
<dbReference type="InterPro" id="IPR043504">
    <property type="entry name" value="Peptidase_S1_PA_chymotrypsin"/>
</dbReference>
<dbReference type="InterPro" id="IPR051487">
    <property type="entry name" value="Ser/Thr_Proteases_Immune/Dev"/>
</dbReference>
<dbReference type="Gene3D" id="2.40.10.10">
    <property type="entry name" value="Trypsin-like serine proteases"/>
    <property type="match status" value="1"/>
</dbReference>
<dbReference type="InterPro" id="IPR001314">
    <property type="entry name" value="Peptidase_S1A"/>
</dbReference>